<name>A0ABQ7GQW4_DUNSA</name>
<dbReference type="InterPro" id="IPR039420">
    <property type="entry name" value="WalR-like"/>
</dbReference>
<dbReference type="PANTHER" id="PTHR48111:SF1">
    <property type="entry name" value="TWO-COMPONENT RESPONSE REGULATOR ORR33"/>
    <property type="match status" value="1"/>
</dbReference>
<evidence type="ECO:0000256" key="5">
    <source>
        <dbReference type="ARBA" id="ARBA00023163"/>
    </source>
</evidence>
<comment type="caution">
    <text evidence="6">Lacks conserved residue(s) required for the propagation of feature annotation.</text>
</comment>
<organism evidence="10 11">
    <name type="scientific">Dunaliella salina</name>
    <name type="common">Green alga</name>
    <name type="synonym">Protococcus salinus</name>
    <dbReference type="NCBI Taxonomy" id="3046"/>
    <lineage>
        <taxon>Eukaryota</taxon>
        <taxon>Viridiplantae</taxon>
        <taxon>Chlorophyta</taxon>
        <taxon>core chlorophytes</taxon>
        <taxon>Chlorophyceae</taxon>
        <taxon>CS clade</taxon>
        <taxon>Chlamydomonadales</taxon>
        <taxon>Dunaliellaceae</taxon>
        <taxon>Dunaliella</taxon>
    </lineage>
</organism>
<dbReference type="InterPro" id="IPR001789">
    <property type="entry name" value="Sig_transdc_resp-reg_receiver"/>
</dbReference>
<dbReference type="Pfam" id="PF00072">
    <property type="entry name" value="Response_reg"/>
    <property type="match status" value="1"/>
</dbReference>
<keyword evidence="8" id="KW-0472">Membrane</keyword>
<evidence type="ECO:0000313" key="10">
    <source>
        <dbReference type="EMBL" id="KAF5837003.1"/>
    </source>
</evidence>
<feature type="region of interest" description="Disordered" evidence="7">
    <location>
        <begin position="275"/>
        <end position="311"/>
    </location>
</feature>
<reference evidence="10" key="1">
    <citation type="submission" date="2017-08" db="EMBL/GenBank/DDBJ databases">
        <authorList>
            <person name="Polle J.E."/>
            <person name="Barry K."/>
            <person name="Cushman J."/>
            <person name="Schmutz J."/>
            <person name="Tran D."/>
            <person name="Hathwaick L.T."/>
            <person name="Yim W.C."/>
            <person name="Jenkins J."/>
            <person name="Mckie-Krisberg Z.M."/>
            <person name="Prochnik S."/>
            <person name="Lindquist E."/>
            <person name="Dockter R.B."/>
            <person name="Adam C."/>
            <person name="Molina H."/>
            <person name="Bunkerborg J."/>
            <person name="Jin E."/>
            <person name="Buchheim M."/>
            <person name="Magnuson J."/>
        </authorList>
    </citation>
    <scope>NUCLEOTIDE SEQUENCE</scope>
    <source>
        <strain evidence="10">CCAP 19/18</strain>
    </source>
</reference>
<evidence type="ECO:0000259" key="9">
    <source>
        <dbReference type="PROSITE" id="PS50110"/>
    </source>
</evidence>
<evidence type="ECO:0000256" key="6">
    <source>
        <dbReference type="PROSITE-ProRule" id="PRU00169"/>
    </source>
</evidence>
<keyword evidence="2" id="KW-0902">Two-component regulatory system</keyword>
<keyword evidence="11" id="KW-1185">Reference proteome</keyword>
<comment type="caution">
    <text evidence="10">The sequence shown here is derived from an EMBL/GenBank/DDBJ whole genome shotgun (WGS) entry which is preliminary data.</text>
</comment>
<protein>
    <recommendedName>
        <fullName evidence="9">Response regulatory domain-containing protein</fullName>
    </recommendedName>
</protein>
<feature type="compositionally biased region" description="Basic and acidic residues" evidence="7">
    <location>
        <begin position="285"/>
        <end position="295"/>
    </location>
</feature>
<dbReference type="Gene3D" id="3.40.50.2300">
    <property type="match status" value="1"/>
</dbReference>
<keyword evidence="8" id="KW-0812">Transmembrane</keyword>
<evidence type="ECO:0000313" key="11">
    <source>
        <dbReference type="Proteomes" id="UP000815325"/>
    </source>
</evidence>
<keyword evidence="8" id="KW-1133">Transmembrane helix</keyword>
<dbReference type="PANTHER" id="PTHR48111">
    <property type="entry name" value="REGULATOR OF RPOS"/>
    <property type="match status" value="1"/>
</dbReference>
<keyword evidence="1" id="KW-0597">Phosphoprotein</keyword>
<keyword evidence="4" id="KW-0238">DNA-binding</keyword>
<sequence>MISEHYDRDKVYVCADGFGFGLCRKIREQHSRSQGCGCGCRRACVKASVRALMCYCACFLESIALLLVLCAWVRTAAGFCASGSGLIQEWTSRRSSHRLEHPLPESPKGTDLCELVGADAKFYHCAQCGKLRVMMAVAICCSSCNGLGAGELAPQPLGFLRYLSATTMLYLPFLWFNHPAVHNSQQGRGPCCQTCTTKSYLPQFAMIYLISGDDYGASSPVLLIPATKNTVPVIILSAYHNEESIVEGLNAGANDYVSKPFRRQELLARMRMHLRHGGPGGKGSVADKEREEAEGKMLAAEGDAKSQHRGNQEDVQEASLALVQLRRVASMSPQNLYLGVEVEVMRGRCVCGGVWVWVYVWVGGCARVGGWV</sequence>
<evidence type="ECO:0000256" key="4">
    <source>
        <dbReference type="ARBA" id="ARBA00023125"/>
    </source>
</evidence>
<accession>A0ABQ7GQW4</accession>
<dbReference type="EMBL" id="MU069633">
    <property type="protein sequence ID" value="KAF5837003.1"/>
    <property type="molecule type" value="Genomic_DNA"/>
</dbReference>
<dbReference type="InterPro" id="IPR011006">
    <property type="entry name" value="CheY-like_superfamily"/>
</dbReference>
<gene>
    <name evidence="10" type="ORF">DUNSADRAFT_4976</name>
</gene>
<feature type="transmembrane region" description="Helical" evidence="8">
    <location>
        <begin position="51"/>
        <end position="74"/>
    </location>
</feature>
<dbReference type="SUPFAM" id="SSF52172">
    <property type="entry name" value="CheY-like"/>
    <property type="match status" value="1"/>
</dbReference>
<feature type="compositionally biased region" description="Basic and acidic residues" evidence="7">
    <location>
        <begin position="302"/>
        <end position="311"/>
    </location>
</feature>
<evidence type="ECO:0000256" key="1">
    <source>
        <dbReference type="ARBA" id="ARBA00022553"/>
    </source>
</evidence>
<evidence type="ECO:0000256" key="2">
    <source>
        <dbReference type="ARBA" id="ARBA00023012"/>
    </source>
</evidence>
<feature type="domain" description="Response regulatory" evidence="9">
    <location>
        <begin position="230"/>
        <end position="274"/>
    </location>
</feature>
<keyword evidence="5" id="KW-0804">Transcription</keyword>
<proteinExistence type="predicted"/>
<evidence type="ECO:0000256" key="3">
    <source>
        <dbReference type="ARBA" id="ARBA00023015"/>
    </source>
</evidence>
<evidence type="ECO:0000256" key="7">
    <source>
        <dbReference type="SAM" id="MobiDB-lite"/>
    </source>
</evidence>
<evidence type="ECO:0000256" key="8">
    <source>
        <dbReference type="SAM" id="Phobius"/>
    </source>
</evidence>
<dbReference type="Proteomes" id="UP000815325">
    <property type="component" value="Unassembled WGS sequence"/>
</dbReference>
<dbReference type="PROSITE" id="PS50110">
    <property type="entry name" value="RESPONSE_REGULATORY"/>
    <property type="match status" value="1"/>
</dbReference>
<keyword evidence="3" id="KW-0805">Transcription regulation</keyword>